<dbReference type="GO" id="GO:0044826">
    <property type="term" value="P:viral genome integration into host DNA"/>
    <property type="evidence" value="ECO:0007669"/>
    <property type="project" value="UniProtKB-KW"/>
</dbReference>
<evidence type="ECO:0000259" key="12">
    <source>
        <dbReference type="PROSITE" id="PS51900"/>
    </source>
</evidence>
<dbReference type="GO" id="GO:0016740">
    <property type="term" value="F:transferase activity"/>
    <property type="evidence" value="ECO:0007669"/>
    <property type="project" value="UniProtKB-KW"/>
</dbReference>
<keyword evidence="5 10" id="KW-0238">DNA-binding</keyword>
<keyword evidence="3" id="KW-0808">Transferase</keyword>
<proteinExistence type="inferred from homology"/>
<keyword evidence="8" id="KW-1160">Virus entry into host cell</keyword>
<dbReference type="CDD" id="cd00796">
    <property type="entry name" value="INT_Rci_Hp1_C"/>
    <property type="match status" value="1"/>
</dbReference>
<dbReference type="GO" id="GO:0046718">
    <property type="term" value="P:symbiont entry into host cell"/>
    <property type="evidence" value="ECO:0007669"/>
    <property type="project" value="UniProtKB-KW"/>
</dbReference>
<dbReference type="Gene3D" id="1.10.150.130">
    <property type="match status" value="1"/>
</dbReference>
<gene>
    <name evidence="13" type="ORF">UFOVP291_24</name>
</gene>
<evidence type="ECO:0000256" key="9">
    <source>
        <dbReference type="ARBA" id="ARBA00049605"/>
    </source>
</evidence>
<dbReference type="SUPFAM" id="SSF56349">
    <property type="entry name" value="DNA breaking-rejoining enzymes"/>
    <property type="match status" value="1"/>
</dbReference>
<dbReference type="PANTHER" id="PTHR30629">
    <property type="entry name" value="PROPHAGE INTEGRASE"/>
    <property type="match status" value="1"/>
</dbReference>
<evidence type="ECO:0000256" key="2">
    <source>
        <dbReference type="ARBA" id="ARBA00016082"/>
    </source>
</evidence>
<dbReference type="GO" id="GO:0003677">
    <property type="term" value="F:DNA binding"/>
    <property type="evidence" value="ECO:0007669"/>
    <property type="project" value="UniProtKB-UniRule"/>
</dbReference>
<accession>A0A6J5LMA1</accession>
<comment type="similarity">
    <text evidence="1">Belongs to the 'phage' integrase family.</text>
</comment>
<dbReference type="InterPro" id="IPR011010">
    <property type="entry name" value="DNA_brk_join_enz"/>
</dbReference>
<dbReference type="PROSITE" id="PS51900">
    <property type="entry name" value="CB"/>
    <property type="match status" value="1"/>
</dbReference>
<dbReference type="Pfam" id="PF00589">
    <property type="entry name" value="Phage_integrase"/>
    <property type="match status" value="1"/>
</dbReference>
<dbReference type="InterPro" id="IPR002104">
    <property type="entry name" value="Integrase_catalytic"/>
</dbReference>
<evidence type="ECO:0000256" key="1">
    <source>
        <dbReference type="ARBA" id="ARBA00008857"/>
    </source>
</evidence>
<dbReference type="GO" id="GO:0006310">
    <property type="term" value="P:DNA recombination"/>
    <property type="evidence" value="ECO:0007669"/>
    <property type="project" value="UniProtKB-KW"/>
</dbReference>
<dbReference type="InterPro" id="IPR010998">
    <property type="entry name" value="Integrase_recombinase_N"/>
</dbReference>
<evidence type="ECO:0000313" key="13">
    <source>
        <dbReference type="EMBL" id="CAB4135485.1"/>
    </source>
</evidence>
<feature type="domain" description="Tyr recombinase" evidence="11">
    <location>
        <begin position="166"/>
        <end position="342"/>
    </location>
</feature>
<organism evidence="13">
    <name type="scientific">uncultured Caudovirales phage</name>
    <dbReference type="NCBI Taxonomy" id="2100421"/>
    <lineage>
        <taxon>Viruses</taxon>
        <taxon>Duplodnaviria</taxon>
        <taxon>Heunggongvirae</taxon>
        <taxon>Uroviricota</taxon>
        <taxon>Caudoviricetes</taxon>
        <taxon>Peduoviridae</taxon>
        <taxon>Maltschvirus</taxon>
        <taxon>Maltschvirus maltsch</taxon>
    </lineage>
</organism>
<dbReference type="Gene3D" id="1.10.443.10">
    <property type="entry name" value="Intergrase catalytic core"/>
    <property type="match status" value="1"/>
</dbReference>
<sequence length="350" mass="39377">MPKPNNGPRLAANDAGIWEIRWTEGRRSNRLSTKHADRSAAEQVFAKWIIERNAPKARHVTVKQALDAYLAEHVQQVVVDKQRQEDCARWLTAELGDKTPAELTPDVMLAYRRRREQGKVNGHPVGAGTLRRELNCLVAAFNHAIRHRRMAQSEMPHIDLPTPPPPKDIWLDEAEAEQLWQAAERLGGRGFLFTAVALETASRKKAIEQLRWDQVDLTAGVIHFQNDGGQRTNKRRVAVPVSERLAKVLSAAKESATTEWVLVSPYSIQHAFDRIKANAYMATQNDKFMHISPHALRHTWATLASRAGIPLFQVAGVLGDSLPTVMRVYAHHSPEHLRGAVNFRGLRTSQ</sequence>
<evidence type="ECO:0000259" key="11">
    <source>
        <dbReference type="PROSITE" id="PS51898"/>
    </source>
</evidence>
<comment type="function">
    <text evidence="9">Integrase is necessary for integration of the phage into the host genome by site-specific recombination. In conjunction with excisionase, integrase is also necessary for excision of the prophage from the host genome.</text>
</comment>
<dbReference type="InterPro" id="IPR050808">
    <property type="entry name" value="Phage_Integrase"/>
</dbReference>
<dbReference type="EMBL" id="LR796301">
    <property type="protein sequence ID" value="CAB4135485.1"/>
    <property type="molecule type" value="Genomic_DNA"/>
</dbReference>
<dbReference type="PROSITE" id="PS51898">
    <property type="entry name" value="TYR_RECOMBINASE"/>
    <property type="match status" value="1"/>
</dbReference>
<keyword evidence="7" id="KW-1179">Viral genome integration</keyword>
<evidence type="ECO:0000256" key="4">
    <source>
        <dbReference type="ARBA" id="ARBA00022908"/>
    </source>
</evidence>
<dbReference type="PANTHER" id="PTHR30629:SF2">
    <property type="entry name" value="PROPHAGE INTEGRASE INTS-RELATED"/>
    <property type="match status" value="1"/>
</dbReference>
<reference evidence="13" key="1">
    <citation type="submission" date="2020-04" db="EMBL/GenBank/DDBJ databases">
        <authorList>
            <person name="Chiriac C."/>
            <person name="Salcher M."/>
            <person name="Ghai R."/>
            <person name="Kavagutti S V."/>
        </authorList>
    </citation>
    <scope>NUCLEOTIDE SEQUENCE</scope>
</reference>
<name>A0A6J5LMA1_9CAUD</name>
<evidence type="ECO:0000256" key="5">
    <source>
        <dbReference type="ARBA" id="ARBA00023125"/>
    </source>
</evidence>
<evidence type="ECO:0000256" key="8">
    <source>
        <dbReference type="ARBA" id="ARBA00023296"/>
    </source>
</evidence>
<dbReference type="InterPro" id="IPR044068">
    <property type="entry name" value="CB"/>
</dbReference>
<evidence type="ECO:0000256" key="3">
    <source>
        <dbReference type="ARBA" id="ARBA00022679"/>
    </source>
</evidence>
<dbReference type="GO" id="GO:0075713">
    <property type="term" value="P:establishment of integrated proviral latency"/>
    <property type="evidence" value="ECO:0007669"/>
    <property type="project" value="UniProtKB-KW"/>
</dbReference>
<evidence type="ECO:0000256" key="6">
    <source>
        <dbReference type="ARBA" id="ARBA00023172"/>
    </source>
</evidence>
<dbReference type="GO" id="GO:0015074">
    <property type="term" value="P:DNA integration"/>
    <property type="evidence" value="ECO:0007669"/>
    <property type="project" value="UniProtKB-KW"/>
</dbReference>
<evidence type="ECO:0000256" key="7">
    <source>
        <dbReference type="ARBA" id="ARBA00023195"/>
    </source>
</evidence>
<keyword evidence="6" id="KW-0233">DNA recombination</keyword>
<feature type="domain" description="Core-binding (CB)" evidence="12">
    <location>
        <begin position="60"/>
        <end position="145"/>
    </location>
</feature>
<dbReference type="InterPro" id="IPR013762">
    <property type="entry name" value="Integrase-like_cat_sf"/>
</dbReference>
<evidence type="ECO:0000256" key="10">
    <source>
        <dbReference type="PROSITE-ProRule" id="PRU01248"/>
    </source>
</evidence>
<keyword evidence="4" id="KW-0229">DNA integration</keyword>
<protein>
    <recommendedName>
        <fullName evidence="2">Integrase</fullName>
    </recommendedName>
</protein>